<reference evidence="1" key="1">
    <citation type="submission" date="2022-08" db="EMBL/GenBank/DDBJ databases">
        <title>Alicyclobacillus dauci DSM2870, complete genome.</title>
        <authorList>
            <person name="Wang Q."/>
            <person name="Cai R."/>
            <person name="Wang Z."/>
        </authorList>
    </citation>
    <scope>NUCLEOTIDE SEQUENCE</scope>
    <source>
        <strain evidence="1">DSM 28700</strain>
    </source>
</reference>
<dbReference type="EMBL" id="CP104064">
    <property type="protein sequence ID" value="WAH37910.1"/>
    <property type="molecule type" value="Genomic_DNA"/>
</dbReference>
<dbReference type="PANTHER" id="PTHR36849:SF1">
    <property type="entry name" value="CYTOPLASMIC PROTEIN"/>
    <property type="match status" value="1"/>
</dbReference>
<proteinExistence type="predicted"/>
<evidence type="ECO:0000313" key="2">
    <source>
        <dbReference type="Proteomes" id="UP001164803"/>
    </source>
</evidence>
<dbReference type="PANTHER" id="PTHR36849">
    <property type="entry name" value="CYTOPLASMIC PROTEIN-RELATED"/>
    <property type="match status" value="1"/>
</dbReference>
<dbReference type="InterPro" id="IPR052552">
    <property type="entry name" value="YeaO-like"/>
</dbReference>
<protein>
    <submittedName>
        <fullName evidence="1">DUF488 family protein</fullName>
    </submittedName>
</protein>
<dbReference type="Pfam" id="PF22752">
    <property type="entry name" value="DUF488-N3i"/>
    <property type="match status" value="1"/>
</dbReference>
<dbReference type="Proteomes" id="UP001164803">
    <property type="component" value="Chromosome"/>
</dbReference>
<dbReference type="RefSeq" id="WP_268045441.1">
    <property type="nucleotide sequence ID" value="NZ_CP104064.1"/>
</dbReference>
<sequence>MEIRLKRAYDAPSEGDGQRVLVDRLWPRGLSKDVARIDVWMKDIAPSHELRKWFHHDPSQWEEFVVRYRAELAASPQAGACIQQLRDAASAGTVTLVFSAKAKDRNNATALRDVLLEGD</sequence>
<name>A0ABY6Z7C5_9BACL</name>
<keyword evidence="2" id="KW-1185">Reference proteome</keyword>
<gene>
    <name evidence="1" type="ORF">NZD86_05305</name>
</gene>
<accession>A0ABY6Z7C5</accession>
<organism evidence="1 2">
    <name type="scientific">Alicyclobacillus dauci</name>
    <dbReference type="NCBI Taxonomy" id="1475485"/>
    <lineage>
        <taxon>Bacteria</taxon>
        <taxon>Bacillati</taxon>
        <taxon>Bacillota</taxon>
        <taxon>Bacilli</taxon>
        <taxon>Bacillales</taxon>
        <taxon>Alicyclobacillaceae</taxon>
        <taxon>Alicyclobacillus</taxon>
    </lineage>
</organism>
<evidence type="ECO:0000313" key="1">
    <source>
        <dbReference type="EMBL" id="WAH37910.1"/>
    </source>
</evidence>